<sequence length="105" mass="11745">MFNPTININISTTEQPTPTIGLKTFQYITLAEENKRIYTDEDALKQYGSSEIPNPDKISYMYLFLNGVLQPEVLYSVTEGSLELLSSDLPLNGTPIILLFVATNI</sequence>
<proteinExistence type="predicted"/>
<feature type="domain" description="DUF4183" evidence="1">
    <location>
        <begin position="35"/>
        <end position="100"/>
    </location>
</feature>
<keyword evidence="3" id="KW-1185">Reference proteome</keyword>
<evidence type="ECO:0000313" key="3">
    <source>
        <dbReference type="Proteomes" id="UP000037854"/>
    </source>
</evidence>
<reference evidence="2 3" key="1">
    <citation type="submission" date="2015-07" db="EMBL/GenBank/DDBJ databases">
        <title>High-quality draft genome sequence of Oceanobacillus caeni HM6, a bacillus isolated from a human feces.</title>
        <authorList>
            <person name="Kumar J."/>
            <person name="Verma M.K."/>
            <person name="Pandey R."/>
            <person name="Bhambi M."/>
            <person name="Chauhan N."/>
        </authorList>
    </citation>
    <scope>NUCLEOTIDE SEQUENCE [LARGE SCALE GENOMIC DNA]</scope>
    <source>
        <strain evidence="2 3">HM6</strain>
    </source>
</reference>
<dbReference type="InterPro" id="IPR025237">
    <property type="entry name" value="DUF4183"/>
</dbReference>
<dbReference type="EMBL" id="LGTK01000095">
    <property type="protein sequence ID" value="KPH71111.1"/>
    <property type="molecule type" value="Genomic_DNA"/>
</dbReference>
<dbReference type="Pfam" id="PF13799">
    <property type="entry name" value="DUF4183"/>
    <property type="match status" value="1"/>
</dbReference>
<name>A0ABR5MFZ8_9BACI</name>
<dbReference type="Proteomes" id="UP000037854">
    <property type="component" value="Unassembled WGS sequence"/>
</dbReference>
<evidence type="ECO:0000259" key="1">
    <source>
        <dbReference type="Pfam" id="PF13799"/>
    </source>
</evidence>
<accession>A0ABR5MFZ8</accession>
<protein>
    <recommendedName>
        <fullName evidence="1">DUF4183 domain-containing protein</fullName>
    </recommendedName>
</protein>
<organism evidence="2 3">
    <name type="scientific">Oceanobacillus caeni</name>
    <dbReference type="NCBI Taxonomy" id="405946"/>
    <lineage>
        <taxon>Bacteria</taxon>
        <taxon>Bacillati</taxon>
        <taxon>Bacillota</taxon>
        <taxon>Bacilli</taxon>
        <taxon>Bacillales</taxon>
        <taxon>Bacillaceae</taxon>
        <taxon>Oceanobacillus</taxon>
    </lineage>
</organism>
<gene>
    <name evidence="2" type="ORF">AFL42_16370</name>
</gene>
<comment type="caution">
    <text evidence="2">The sequence shown here is derived from an EMBL/GenBank/DDBJ whole genome shotgun (WGS) entry which is preliminary data.</text>
</comment>
<evidence type="ECO:0000313" key="2">
    <source>
        <dbReference type="EMBL" id="KPH71111.1"/>
    </source>
</evidence>